<keyword evidence="2" id="KW-0732">Signal</keyword>
<dbReference type="Proteomes" id="UP000301870">
    <property type="component" value="Chromosome 20"/>
</dbReference>
<accession>A0A9J7E562</accession>
<proteinExistence type="predicted"/>
<protein>
    <submittedName>
        <fullName evidence="4">Uncharacterized protein LOC111355145</fullName>
    </submittedName>
</protein>
<keyword evidence="1" id="KW-0472">Membrane</keyword>
<keyword evidence="1" id="KW-1133">Transmembrane helix</keyword>
<dbReference type="GeneID" id="111355145"/>
<evidence type="ECO:0000256" key="1">
    <source>
        <dbReference type="SAM" id="Phobius"/>
    </source>
</evidence>
<dbReference type="KEGG" id="sliu:111355145"/>
<dbReference type="OrthoDB" id="7477027at2759"/>
<evidence type="ECO:0000313" key="3">
    <source>
        <dbReference type="Proteomes" id="UP000301870"/>
    </source>
</evidence>
<dbReference type="RefSeq" id="XP_022824665.1">
    <property type="nucleotide sequence ID" value="XM_022968897.1"/>
</dbReference>
<keyword evidence="1" id="KW-0812">Transmembrane</keyword>
<gene>
    <name evidence="4" type="primary">LOC111355145</name>
</gene>
<name>A0A9J7E562_SPOLT</name>
<dbReference type="AlphaFoldDB" id="A0A9J7E562"/>
<feature type="signal peptide" evidence="2">
    <location>
        <begin position="1"/>
        <end position="22"/>
    </location>
</feature>
<feature type="transmembrane region" description="Helical" evidence="1">
    <location>
        <begin position="207"/>
        <end position="233"/>
    </location>
</feature>
<reference evidence="4" key="1">
    <citation type="submission" date="2025-08" db="UniProtKB">
        <authorList>
            <consortium name="RefSeq"/>
        </authorList>
    </citation>
    <scope>IDENTIFICATION</scope>
    <source>
        <strain evidence="4">Ishihara</strain>
        <tissue evidence="4">Whole body</tissue>
    </source>
</reference>
<keyword evidence="3" id="KW-1185">Reference proteome</keyword>
<evidence type="ECO:0000256" key="2">
    <source>
        <dbReference type="SAM" id="SignalP"/>
    </source>
</evidence>
<organism evidence="3 4">
    <name type="scientific">Spodoptera litura</name>
    <name type="common">Asian cotton leafworm</name>
    <dbReference type="NCBI Taxonomy" id="69820"/>
    <lineage>
        <taxon>Eukaryota</taxon>
        <taxon>Metazoa</taxon>
        <taxon>Ecdysozoa</taxon>
        <taxon>Arthropoda</taxon>
        <taxon>Hexapoda</taxon>
        <taxon>Insecta</taxon>
        <taxon>Pterygota</taxon>
        <taxon>Neoptera</taxon>
        <taxon>Endopterygota</taxon>
        <taxon>Lepidoptera</taxon>
        <taxon>Glossata</taxon>
        <taxon>Ditrysia</taxon>
        <taxon>Noctuoidea</taxon>
        <taxon>Noctuidae</taxon>
        <taxon>Amphipyrinae</taxon>
        <taxon>Spodoptera</taxon>
    </lineage>
</organism>
<evidence type="ECO:0000313" key="4">
    <source>
        <dbReference type="RefSeq" id="XP_022824665.1"/>
    </source>
</evidence>
<feature type="chain" id="PRO_5039937239" evidence="2">
    <location>
        <begin position="23"/>
        <end position="261"/>
    </location>
</feature>
<sequence length="261" mass="28445">MSYKMVLKILFVIASLVSYVVSDSCVTYDFEGEFDNSFSSYGVCESMPMWYVGDYSTVGLTSPSGLSTKFVSPHSSMSCASSFLFTMNAGGIVEVNLYMEPTSANDHLQILVQQELSGGVAFITGMKFLNTVNGWITAQITLAGPEVYQGYISIIGMASPNSIVLVDSFRYIPPGTAETVCWIYEPPPTTPAPNPDCIRPPGEDNSWFWTKLIIALIILLNLVVLVLTCIVFYELGRSKASIPLLKRFVSTAPPPTPPPST</sequence>